<feature type="transmembrane region" description="Helical" evidence="1">
    <location>
        <begin position="12"/>
        <end position="30"/>
    </location>
</feature>
<keyword evidence="3" id="KW-0808">Transferase</keyword>
<name>A0A7D4ULY0_9SPHI</name>
<dbReference type="Proteomes" id="UP000505355">
    <property type="component" value="Chromosome"/>
</dbReference>
<sequence>MHNWRAHRQWKYLRIEILFFVIFYYLFPILTDVEYSYNEQHNIARFSENLNFDLIFGTTNLIAGLVYYHIVRHALRVKKNLQFILYTALFLAGMHYYMRGVYITVGHINWFPEKIRHDALRWAKADVIHFSVIYMFREFLCIGALAYFIYSAKQDDQMRRLKEEQLLTELNYLKAQLHPHFFFNTLNNIYALALKQSADTAPLVAKLADMMRYILYEAENKAVPLSKEIQFITDYIDAEKIRQHEGNSINFDVQGIKPGAQIAPLLLLPFVENAFKHGLHQETGDGFVNVIIFQTENELVLQVNNSKPVAAKAGQKGIGLQNALKRLNLLYPGKHVLNIKDEADTYQLNLSLQML</sequence>
<feature type="domain" description="Signal transduction histidine kinase internal region" evidence="2">
    <location>
        <begin position="169"/>
        <end position="244"/>
    </location>
</feature>
<accession>A0A7D4ULY0</accession>
<dbReference type="GO" id="GO:0016020">
    <property type="term" value="C:membrane"/>
    <property type="evidence" value="ECO:0007669"/>
    <property type="project" value="InterPro"/>
</dbReference>
<dbReference type="InterPro" id="IPR036890">
    <property type="entry name" value="HATPase_C_sf"/>
</dbReference>
<dbReference type="RefSeq" id="WP_173416992.1">
    <property type="nucleotide sequence ID" value="NZ_CP054139.1"/>
</dbReference>
<dbReference type="PANTHER" id="PTHR34220:SF7">
    <property type="entry name" value="SENSOR HISTIDINE KINASE YPDA"/>
    <property type="match status" value="1"/>
</dbReference>
<dbReference type="Pfam" id="PF06580">
    <property type="entry name" value="His_kinase"/>
    <property type="match status" value="1"/>
</dbReference>
<protein>
    <submittedName>
        <fullName evidence="3">Histidine kinase</fullName>
    </submittedName>
</protein>
<proteinExistence type="predicted"/>
<reference evidence="3 4" key="1">
    <citation type="submission" date="2020-05" db="EMBL/GenBank/DDBJ databases">
        <title>Mucilaginibacter mali sp. nov.</title>
        <authorList>
            <person name="Kim H.S."/>
            <person name="Lee K.C."/>
            <person name="Suh M.K."/>
            <person name="Kim J.-S."/>
            <person name="Han K.-I."/>
            <person name="Eom M.K."/>
            <person name="Shin Y.K."/>
            <person name="Lee J.-S."/>
        </authorList>
    </citation>
    <scope>NUCLEOTIDE SEQUENCE [LARGE SCALE GENOMIC DNA]</scope>
    <source>
        <strain evidence="3 4">G2-14</strain>
    </source>
</reference>
<evidence type="ECO:0000313" key="3">
    <source>
        <dbReference type="EMBL" id="QKJ32342.1"/>
    </source>
</evidence>
<keyword evidence="4" id="KW-1185">Reference proteome</keyword>
<feature type="transmembrane region" description="Helical" evidence="1">
    <location>
        <begin position="50"/>
        <end position="71"/>
    </location>
</feature>
<evidence type="ECO:0000256" key="1">
    <source>
        <dbReference type="SAM" id="Phobius"/>
    </source>
</evidence>
<keyword evidence="1" id="KW-0472">Membrane</keyword>
<feature type="transmembrane region" description="Helical" evidence="1">
    <location>
        <begin position="83"/>
        <end position="108"/>
    </location>
</feature>
<dbReference type="EMBL" id="CP054139">
    <property type="protein sequence ID" value="QKJ32342.1"/>
    <property type="molecule type" value="Genomic_DNA"/>
</dbReference>
<evidence type="ECO:0000313" key="4">
    <source>
        <dbReference type="Proteomes" id="UP000505355"/>
    </source>
</evidence>
<keyword evidence="3" id="KW-0418">Kinase</keyword>
<dbReference type="InterPro" id="IPR010559">
    <property type="entry name" value="Sig_transdc_His_kin_internal"/>
</dbReference>
<dbReference type="GO" id="GO:0000155">
    <property type="term" value="F:phosphorelay sensor kinase activity"/>
    <property type="evidence" value="ECO:0007669"/>
    <property type="project" value="InterPro"/>
</dbReference>
<keyword evidence="1" id="KW-0812">Transmembrane</keyword>
<feature type="transmembrane region" description="Helical" evidence="1">
    <location>
        <begin position="128"/>
        <end position="150"/>
    </location>
</feature>
<evidence type="ECO:0000259" key="2">
    <source>
        <dbReference type="Pfam" id="PF06580"/>
    </source>
</evidence>
<organism evidence="3 4">
    <name type="scientific">Mucilaginibacter mali</name>
    <dbReference type="NCBI Taxonomy" id="2740462"/>
    <lineage>
        <taxon>Bacteria</taxon>
        <taxon>Pseudomonadati</taxon>
        <taxon>Bacteroidota</taxon>
        <taxon>Sphingobacteriia</taxon>
        <taxon>Sphingobacteriales</taxon>
        <taxon>Sphingobacteriaceae</taxon>
        <taxon>Mucilaginibacter</taxon>
    </lineage>
</organism>
<dbReference type="AlphaFoldDB" id="A0A7D4ULY0"/>
<dbReference type="Gene3D" id="3.30.565.10">
    <property type="entry name" value="Histidine kinase-like ATPase, C-terminal domain"/>
    <property type="match status" value="1"/>
</dbReference>
<keyword evidence="1" id="KW-1133">Transmembrane helix</keyword>
<dbReference type="PANTHER" id="PTHR34220">
    <property type="entry name" value="SENSOR HISTIDINE KINASE YPDA"/>
    <property type="match status" value="1"/>
</dbReference>
<dbReference type="InterPro" id="IPR050640">
    <property type="entry name" value="Bact_2-comp_sensor_kinase"/>
</dbReference>
<dbReference type="KEGG" id="mmab:HQ865_22125"/>
<gene>
    <name evidence="3" type="ORF">HQ865_22125</name>
</gene>